<evidence type="ECO:0000256" key="6">
    <source>
        <dbReference type="ARBA" id="ARBA00023065"/>
    </source>
</evidence>
<dbReference type="InterPro" id="IPR039261">
    <property type="entry name" value="FNR_nucleotide-bd"/>
</dbReference>
<keyword evidence="7 9" id="KW-0472">Membrane</keyword>
<comment type="caution">
    <text evidence="12">The sequence shown here is derived from an EMBL/GenBank/DDBJ whole genome shotgun (WGS) entry which is preliminary data.</text>
</comment>
<dbReference type="EMBL" id="NKCK01000242">
    <property type="protein sequence ID" value="RSL89657.1"/>
    <property type="molecule type" value="Genomic_DNA"/>
</dbReference>
<dbReference type="STRING" id="1325735.A0A428SIU2"/>
<evidence type="ECO:0000256" key="7">
    <source>
        <dbReference type="ARBA" id="ARBA00023136"/>
    </source>
</evidence>
<dbReference type="Proteomes" id="UP000287144">
    <property type="component" value="Unassembled WGS sequence"/>
</dbReference>
<dbReference type="GO" id="GO:0006826">
    <property type="term" value="P:iron ion transport"/>
    <property type="evidence" value="ECO:0007669"/>
    <property type="project" value="TreeGrafter"/>
</dbReference>
<dbReference type="GO" id="GO:0000293">
    <property type="term" value="F:ferric-chelate reductase activity"/>
    <property type="evidence" value="ECO:0007669"/>
    <property type="project" value="UniProtKB-ARBA"/>
</dbReference>
<dbReference type="Pfam" id="PF01794">
    <property type="entry name" value="Ferric_reduct"/>
    <property type="match status" value="1"/>
</dbReference>
<reference evidence="12 13" key="1">
    <citation type="submission" date="2017-06" db="EMBL/GenBank/DDBJ databases">
        <title>Comparative genomic analysis of Ambrosia Fusariam Clade fungi.</title>
        <authorList>
            <person name="Stajich J.E."/>
            <person name="Carrillo J."/>
            <person name="Kijimoto T."/>
            <person name="Eskalen A."/>
            <person name="O'Donnell K."/>
            <person name="Kasson M."/>
        </authorList>
    </citation>
    <scope>NUCLEOTIDE SEQUENCE [LARGE SCALE GENOMIC DNA]</scope>
    <source>
        <strain evidence="12 13">NRRL62579</strain>
    </source>
</reference>
<dbReference type="PANTHER" id="PTHR32361">
    <property type="entry name" value="FERRIC/CUPRIC REDUCTASE TRANSMEMBRANE COMPONENT"/>
    <property type="match status" value="1"/>
</dbReference>
<keyword evidence="13" id="KW-1185">Reference proteome</keyword>
<evidence type="ECO:0000259" key="10">
    <source>
        <dbReference type="Pfam" id="PF01794"/>
    </source>
</evidence>
<evidence type="ECO:0000256" key="8">
    <source>
        <dbReference type="SAM" id="MobiDB-lite"/>
    </source>
</evidence>
<gene>
    <name evidence="12" type="ORF">CEP52_014849</name>
</gene>
<keyword evidence="2" id="KW-0813">Transport</keyword>
<evidence type="ECO:0000256" key="5">
    <source>
        <dbReference type="ARBA" id="ARBA00023002"/>
    </source>
</evidence>
<keyword evidence="3 9" id="KW-0812">Transmembrane</keyword>
<evidence type="ECO:0000313" key="12">
    <source>
        <dbReference type="EMBL" id="RSL89657.1"/>
    </source>
</evidence>
<dbReference type="GO" id="GO:0006879">
    <property type="term" value="P:intracellular iron ion homeostasis"/>
    <property type="evidence" value="ECO:0007669"/>
    <property type="project" value="TreeGrafter"/>
</dbReference>
<dbReference type="CDD" id="cd06186">
    <property type="entry name" value="NOX_Duox_like_FAD_NADP"/>
    <property type="match status" value="1"/>
</dbReference>
<evidence type="ECO:0000259" key="11">
    <source>
        <dbReference type="Pfam" id="PF08030"/>
    </source>
</evidence>
<evidence type="ECO:0000256" key="9">
    <source>
        <dbReference type="SAM" id="Phobius"/>
    </source>
</evidence>
<evidence type="ECO:0000256" key="3">
    <source>
        <dbReference type="ARBA" id="ARBA00022692"/>
    </source>
</evidence>
<sequence length="429" mass="49162">MIVMNWKWLSPLGPPGRRAALAAVLNLIPVILGGRTCHIADFLGLSLQFYYLVHHWLARLALLQTLVHAGIYIRQQERWTVQSGMGLAAMLLFMLITCSSIFYIRKRHEVMFVWCHKALAYLSLSFLLAHLWLVPLDRHIAGIEPDTEQMAGGINLKASTKIDTGAYRVKFRLPTDIRIYPGAYFYIFYNQKSFWRRQLGVPMMVYTWSMPDQTYWSDGKSLVSELTFLVEDRPSLAPLFLGTSITIDGPYGRDLRLDEYDHVFLLAEGIGISAVIPFAFALASRRQHDRLQKQSAHGSEARTANRQLHLDKTRRVTLIWAMNEGSQLEWAREEINRLMDLDPKCALLHIVVYHPALDDPTKPSLNNVQRELESSNKFLRHCKLIGVPENRWGERMNFQMKESMETSPGSIATADGQRYYPDEPPSNLS</sequence>
<dbReference type="Pfam" id="PF08030">
    <property type="entry name" value="NAD_binding_6"/>
    <property type="match status" value="1"/>
</dbReference>
<organism evidence="12 13">
    <name type="scientific">Fusarium oligoseptatum</name>
    <dbReference type="NCBI Taxonomy" id="2604345"/>
    <lineage>
        <taxon>Eukaryota</taxon>
        <taxon>Fungi</taxon>
        <taxon>Dikarya</taxon>
        <taxon>Ascomycota</taxon>
        <taxon>Pezizomycotina</taxon>
        <taxon>Sordariomycetes</taxon>
        <taxon>Hypocreomycetidae</taxon>
        <taxon>Hypocreales</taxon>
        <taxon>Nectriaceae</taxon>
        <taxon>Fusarium</taxon>
        <taxon>Fusarium solani species complex</taxon>
    </lineage>
</organism>
<evidence type="ECO:0000256" key="4">
    <source>
        <dbReference type="ARBA" id="ARBA00022989"/>
    </source>
</evidence>
<keyword evidence="5" id="KW-0560">Oxidoreductase</keyword>
<feature type="transmembrane region" description="Helical" evidence="9">
    <location>
        <begin position="85"/>
        <end position="104"/>
    </location>
</feature>
<dbReference type="PANTHER" id="PTHR32361:SF9">
    <property type="entry name" value="FERRIC REDUCTASE TRANSMEMBRANE COMPONENT 3-RELATED"/>
    <property type="match status" value="1"/>
</dbReference>
<dbReference type="GO" id="GO:0015677">
    <property type="term" value="P:copper ion import"/>
    <property type="evidence" value="ECO:0007669"/>
    <property type="project" value="TreeGrafter"/>
</dbReference>
<accession>A0A428SIU2</accession>
<dbReference type="InterPro" id="IPR013121">
    <property type="entry name" value="Fe_red_NAD-bd_6"/>
</dbReference>
<dbReference type="InterPro" id="IPR051410">
    <property type="entry name" value="Ferric/Cupric_Reductase"/>
</dbReference>
<dbReference type="Gene3D" id="3.40.50.80">
    <property type="entry name" value="Nucleotide-binding domain of ferredoxin-NADP reductase (FNR) module"/>
    <property type="match status" value="1"/>
</dbReference>
<feature type="region of interest" description="Disordered" evidence="8">
    <location>
        <begin position="402"/>
        <end position="429"/>
    </location>
</feature>
<evidence type="ECO:0000313" key="13">
    <source>
        <dbReference type="Proteomes" id="UP000287144"/>
    </source>
</evidence>
<protein>
    <submittedName>
        <fullName evidence="12">Uncharacterized protein</fullName>
    </submittedName>
</protein>
<proteinExistence type="predicted"/>
<feature type="transmembrane region" description="Helical" evidence="9">
    <location>
        <begin position="56"/>
        <end position="73"/>
    </location>
</feature>
<dbReference type="GO" id="GO:0005886">
    <property type="term" value="C:plasma membrane"/>
    <property type="evidence" value="ECO:0007669"/>
    <property type="project" value="TreeGrafter"/>
</dbReference>
<keyword evidence="6" id="KW-0406">Ion transport</keyword>
<feature type="domain" description="Ferric oxidoreductase" evidence="10">
    <location>
        <begin position="21"/>
        <end position="124"/>
    </location>
</feature>
<feature type="transmembrane region" description="Helical" evidence="9">
    <location>
        <begin position="20"/>
        <end position="44"/>
    </location>
</feature>
<evidence type="ECO:0000256" key="1">
    <source>
        <dbReference type="ARBA" id="ARBA00004141"/>
    </source>
</evidence>
<dbReference type="InterPro" id="IPR013130">
    <property type="entry name" value="Fe3_Rdtase_TM_dom"/>
</dbReference>
<feature type="transmembrane region" description="Helical" evidence="9">
    <location>
        <begin position="111"/>
        <end position="133"/>
    </location>
</feature>
<comment type="subcellular location">
    <subcellularLocation>
        <location evidence="1">Membrane</location>
        <topology evidence="1">Multi-pass membrane protein</topology>
    </subcellularLocation>
</comment>
<evidence type="ECO:0000256" key="2">
    <source>
        <dbReference type="ARBA" id="ARBA00022448"/>
    </source>
</evidence>
<feature type="transmembrane region" description="Helical" evidence="9">
    <location>
        <begin position="263"/>
        <end position="283"/>
    </location>
</feature>
<dbReference type="SUPFAM" id="SSF52343">
    <property type="entry name" value="Ferredoxin reductase-like, C-terminal NADP-linked domain"/>
    <property type="match status" value="1"/>
</dbReference>
<keyword evidence="4 9" id="KW-1133">Transmembrane helix</keyword>
<feature type="domain" description="Ferric reductase NAD binding" evidence="11">
    <location>
        <begin position="260"/>
        <end position="352"/>
    </location>
</feature>
<name>A0A428SIU2_9HYPO</name>
<dbReference type="AlphaFoldDB" id="A0A428SIU2"/>